<gene>
    <name evidence="5" type="ORF">C5L14_03085</name>
</gene>
<dbReference type="InterPro" id="IPR000644">
    <property type="entry name" value="CBS_dom"/>
</dbReference>
<dbReference type="PANTHER" id="PTHR43080">
    <property type="entry name" value="CBS DOMAIN-CONTAINING PROTEIN CBSX3, MITOCHONDRIAL"/>
    <property type="match status" value="1"/>
</dbReference>
<dbReference type="InterPro" id="IPR046342">
    <property type="entry name" value="CBS_dom_sf"/>
</dbReference>
<dbReference type="AlphaFoldDB" id="A0A2S9QJR5"/>
<name>A0A2S9QJR5_9HYPH</name>
<keyword evidence="6" id="KW-1185">Reference proteome</keyword>
<evidence type="ECO:0000259" key="4">
    <source>
        <dbReference type="PROSITE" id="PS51371"/>
    </source>
</evidence>
<organism evidence="5 6">
    <name type="scientific">Labrys okinawensis</name>
    <dbReference type="NCBI Taxonomy" id="346911"/>
    <lineage>
        <taxon>Bacteria</taxon>
        <taxon>Pseudomonadati</taxon>
        <taxon>Pseudomonadota</taxon>
        <taxon>Alphaproteobacteria</taxon>
        <taxon>Hyphomicrobiales</taxon>
        <taxon>Xanthobacteraceae</taxon>
        <taxon>Labrys</taxon>
    </lineage>
</organism>
<dbReference type="Pfam" id="PF04972">
    <property type="entry name" value="BON"/>
    <property type="match status" value="1"/>
</dbReference>
<sequence length="242" mass="26714">MRVADVMTRNIVSVTPRTLLSQAIDLMVRSHISGLPVIEEDGRLAGILSEGDLLRRPELGTEKIGASWFSSLFKAGHLAQAYAQTHGRRVDEVMTRDVIVVAPNERLEEAVLLMEQHGIKRLPVVENDRVVGLLSRADLVRTLAEFLRQPYEEQPVSDQGIKAAIEAEFEAQPWAPAGAIRVEVQNGRVELSGVITDENQRNAIRVIAENTPGVQSVRDNISWVEPMTGIVLSAPETQDKTN</sequence>
<evidence type="ECO:0000256" key="1">
    <source>
        <dbReference type="ARBA" id="ARBA00023122"/>
    </source>
</evidence>
<evidence type="ECO:0000259" key="3">
    <source>
        <dbReference type="PROSITE" id="PS50914"/>
    </source>
</evidence>
<dbReference type="InterPro" id="IPR051257">
    <property type="entry name" value="Diverse_CBS-Domain"/>
</dbReference>
<evidence type="ECO:0000313" key="5">
    <source>
        <dbReference type="EMBL" id="PRH89560.1"/>
    </source>
</evidence>
<dbReference type="PANTHER" id="PTHR43080:SF26">
    <property type="entry name" value="REGULATORY PROTEIN"/>
    <property type="match status" value="1"/>
</dbReference>
<dbReference type="PROSITE" id="PS50914">
    <property type="entry name" value="BON"/>
    <property type="match status" value="1"/>
</dbReference>
<accession>A0A2S9QJR5</accession>
<feature type="domain" description="BON" evidence="3">
    <location>
        <begin position="157"/>
        <end position="225"/>
    </location>
</feature>
<dbReference type="SMART" id="SM00116">
    <property type="entry name" value="CBS"/>
    <property type="match status" value="2"/>
</dbReference>
<reference evidence="5 6" key="1">
    <citation type="submission" date="2018-02" db="EMBL/GenBank/DDBJ databases">
        <title>Whole genome sequencing of endophytic bacterium.</title>
        <authorList>
            <person name="Eedara R."/>
            <person name="Podile A.R."/>
        </authorList>
    </citation>
    <scope>NUCLEOTIDE SEQUENCE [LARGE SCALE GENOMIC DNA]</scope>
    <source>
        <strain evidence="5 6">RP1T</strain>
    </source>
</reference>
<proteinExistence type="predicted"/>
<evidence type="ECO:0000256" key="2">
    <source>
        <dbReference type="PROSITE-ProRule" id="PRU00703"/>
    </source>
</evidence>
<comment type="caution">
    <text evidence="5">The sequence shown here is derived from an EMBL/GenBank/DDBJ whole genome shotgun (WGS) entry which is preliminary data.</text>
</comment>
<dbReference type="Proteomes" id="UP000237682">
    <property type="component" value="Unassembled WGS sequence"/>
</dbReference>
<dbReference type="Gene3D" id="3.10.580.10">
    <property type="entry name" value="CBS-domain"/>
    <property type="match status" value="1"/>
</dbReference>
<evidence type="ECO:0000313" key="6">
    <source>
        <dbReference type="Proteomes" id="UP000237682"/>
    </source>
</evidence>
<feature type="domain" description="CBS" evidence="4">
    <location>
        <begin position="7"/>
        <end position="63"/>
    </location>
</feature>
<keyword evidence="1 2" id="KW-0129">CBS domain</keyword>
<dbReference type="OrthoDB" id="9783590at2"/>
<evidence type="ECO:0008006" key="7">
    <source>
        <dbReference type="Google" id="ProtNLM"/>
    </source>
</evidence>
<feature type="domain" description="CBS" evidence="4">
    <location>
        <begin position="94"/>
        <end position="153"/>
    </location>
</feature>
<dbReference type="Pfam" id="PF00571">
    <property type="entry name" value="CBS"/>
    <property type="match status" value="2"/>
</dbReference>
<dbReference type="InterPro" id="IPR017080">
    <property type="entry name" value="UCP036990_CBS_BON"/>
</dbReference>
<dbReference type="EMBL" id="PUEJ01000001">
    <property type="protein sequence ID" value="PRH89560.1"/>
    <property type="molecule type" value="Genomic_DNA"/>
</dbReference>
<dbReference type="CDD" id="cd04586">
    <property type="entry name" value="CBS_pair_BON_assoc"/>
    <property type="match status" value="1"/>
</dbReference>
<dbReference type="PIRSF" id="PIRSF036990">
    <property type="entry name" value="UCP036990_CBS_BON"/>
    <property type="match status" value="1"/>
</dbReference>
<dbReference type="InterPro" id="IPR007055">
    <property type="entry name" value="BON_dom"/>
</dbReference>
<protein>
    <recommendedName>
        <fullName evidence="7">Histidine kinase</fullName>
    </recommendedName>
</protein>
<dbReference type="PROSITE" id="PS51371">
    <property type="entry name" value="CBS"/>
    <property type="match status" value="2"/>
</dbReference>
<dbReference type="RefSeq" id="WP_105860523.1">
    <property type="nucleotide sequence ID" value="NZ_PUEJ01000001.1"/>
</dbReference>
<dbReference type="Gene3D" id="3.30.1340.30">
    <property type="match status" value="1"/>
</dbReference>
<dbReference type="SUPFAM" id="SSF54631">
    <property type="entry name" value="CBS-domain pair"/>
    <property type="match status" value="1"/>
</dbReference>